<keyword evidence="6" id="KW-0408">Iron</keyword>
<dbReference type="GO" id="GO:0009263">
    <property type="term" value="P:deoxyribonucleotide biosynthetic process"/>
    <property type="evidence" value="ECO:0007669"/>
    <property type="project" value="UniProtKB-KW"/>
</dbReference>
<dbReference type="GO" id="GO:0004748">
    <property type="term" value="F:ribonucleoside-diphosphate reductase activity, thioredoxin disulfide as acceptor"/>
    <property type="evidence" value="ECO:0007669"/>
    <property type="project" value="UniProtKB-EC"/>
</dbReference>
<proteinExistence type="inferred from homology"/>
<evidence type="ECO:0000313" key="8">
    <source>
        <dbReference type="EMBL" id="KAJ7638712.1"/>
    </source>
</evidence>
<dbReference type="InterPro" id="IPR030475">
    <property type="entry name" value="RNR_small_AS"/>
</dbReference>
<evidence type="ECO:0000313" key="9">
    <source>
        <dbReference type="Proteomes" id="UP001221142"/>
    </source>
</evidence>
<dbReference type="Proteomes" id="UP001221142">
    <property type="component" value="Unassembled WGS sequence"/>
</dbReference>
<dbReference type="PANTHER" id="PTHR23409">
    <property type="entry name" value="RIBONUCLEOSIDE-DIPHOSPHATE REDUCTASE SMALL CHAIN"/>
    <property type="match status" value="1"/>
</dbReference>
<comment type="cofactor">
    <cofactor evidence="1">
        <name>Fe cation</name>
        <dbReference type="ChEBI" id="CHEBI:24875"/>
    </cofactor>
</comment>
<keyword evidence="7" id="KW-0215">Deoxyribonucleotide synthesis</keyword>
<dbReference type="AlphaFoldDB" id="A0AAD7C453"/>
<dbReference type="InterPro" id="IPR012348">
    <property type="entry name" value="RNR-like"/>
</dbReference>
<dbReference type="PANTHER" id="PTHR23409:SF18">
    <property type="entry name" value="RIBONUCLEOSIDE-DIPHOSPHATE REDUCTASE SUBUNIT M2"/>
    <property type="match status" value="1"/>
</dbReference>
<dbReference type="GO" id="GO:0046872">
    <property type="term" value="F:metal ion binding"/>
    <property type="evidence" value="ECO:0007669"/>
    <property type="project" value="UniProtKB-KW"/>
</dbReference>
<evidence type="ECO:0000256" key="7">
    <source>
        <dbReference type="ARBA" id="ARBA00023116"/>
    </source>
</evidence>
<evidence type="ECO:0000256" key="4">
    <source>
        <dbReference type="ARBA" id="ARBA00022723"/>
    </source>
</evidence>
<dbReference type="InterPro" id="IPR009078">
    <property type="entry name" value="Ferritin-like_SF"/>
</dbReference>
<sequence>MAPIVSSTLPSPGPTPSKVAAAKFSGLDLDSPKKPIAKLVIDDARRSTSPPSETEDIEELRKRFVGDVELPESEEPLLKESRRRFVLFPIQYHEIWQMYKKAEASFWTAEEMDLSKDLHDWNNKLNADERHFISHVLAFFAASDGIVNENLLERFSNEVQVAEARCFYGFQIMMENIHSETYSLLIDTYIKDPKQREYLFDAIETIPCIKRKADWALRWITDEKSSFGERLIAFAAVEGIFFSGSFASIFWMKKRGLMPGLTFSNELISRDEGMHTDFACLLFTHLKRRPHPDTVRRIITEAVAIEQEFLTDALPVNLIGMNSKLMRQYIEFVADRLLVALGNDKVYNSTNPFDFMDMISLQGKTNFFEKRVSDYSKANISNTGNNAAQTSAKTFVTDEDF</sequence>
<dbReference type="EC" id="1.17.4.1" evidence="3"/>
<evidence type="ECO:0000256" key="5">
    <source>
        <dbReference type="ARBA" id="ARBA00023002"/>
    </source>
</evidence>
<evidence type="ECO:0000256" key="3">
    <source>
        <dbReference type="ARBA" id="ARBA00012274"/>
    </source>
</evidence>
<protein>
    <recommendedName>
        <fullName evidence="3">ribonucleoside-diphosphate reductase</fullName>
        <ecNumber evidence="3">1.17.4.1</ecNumber>
    </recommendedName>
</protein>
<dbReference type="CDD" id="cd01049">
    <property type="entry name" value="RNRR2"/>
    <property type="match status" value="1"/>
</dbReference>
<comment type="caution">
    <text evidence="8">The sequence shown here is derived from an EMBL/GenBank/DDBJ whole genome shotgun (WGS) entry which is preliminary data.</text>
</comment>
<reference evidence="8" key="1">
    <citation type="submission" date="2023-03" db="EMBL/GenBank/DDBJ databases">
        <title>Massive genome expansion in bonnet fungi (Mycena s.s.) driven by repeated elements and novel gene families across ecological guilds.</title>
        <authorList>
            <consortium name="Lawrence Berkeley National Laboratory"/>
            <person name="Harder C.B."/>
            <person name="Miyauchi S."/>
            <person name="Viragh M."/>
            <person name="Kuo A."/>
            <person name="Thoen E."/>
            <person name="Andreopoulos B."/>
            <person name="Lu D."/>
            <person name="Skrede I."/>
            <person name="Drula E."/>
            <person name="Henrissat B."/>
            <person name="Morin E."/>
            <person name="Kohler A."/>
            <person name="Barry K."/>
            <person name="LaButti K."/>
            <person name="Morin E."/>
            <person name="Salamov A."/>
            <person name="Lipzen A."/>
            <person name="Mereny Z."/>
            <person name="Hegedus B."/>
            <person name="Baldrian P."/>
            <person name="Stursova M."/>
            <person name="Weitz H."/>
            <person name="Taylor A."/>
            <person name="Grigoriev I.V."/>
            <person name="Nagy L.G."/>
            <person name="Martin F."/>
            <person name="Kauserud H."/>
        </authorList>
    </citation>
    <scope>NUCLEOTIDE SEQUENCE</scope>
    <source>
        <strain evidence="8">9284</strain>
    </source>
</reference>
<dbReference type="SUPFAM" id="SSF47240">
    <property type="entry name" value="Ferritin-like"/>
    <property type="match status" value="1"/>
</dbReference>
<evidence type="ECO:0000256" key="2">
    <source>
        <dbReference type="ARBA" id="ARBA00009303"/>
    </source>
</evidence>
<dbReference type="InterPro" id="IPR033909">
    <property type="entry name" value="RNR_small"/>
</dbReference>
<keyword evidence="5" id="KW-0560">Oxidoreductase</keyword>
<dbReference type="PROSITE" id="PS00368">
    <property type="entry name" value="RIBORED_SMALL"/>
    <property type="match status" value="1"/>
</dbReference>
<name>A0AAD7C453_9AGAR</name>
<dbReference type="EMBL" id="JARKIF010000005">
    <property type="protein sequence ID" value="KAJ7638712.1"/>
    <property type="molecule type" value="Genomic_DNA"/>
</dbReference>
<dbReference type="FunFam" id="1.10.620.20:FF:000004">
    <property type="entry name" value="Ribonucleoside-diphosphate reductase subunit M2 B"/>
    <property type="match status" value="1"/>
</dbReference>
<comment type="similarity">
    <text evidence="2">Belongs to the ribonucleoside diphosphate reductase small chain family.</text>
</comment>
<keyword evidence="9" id="KW-1185">Reference proteome</keyword>
<dbReference type="InterPro" id="IPR000358">
    <property type="entry name" value="RNR_small_fam"/>
</dbReference>
<evidence type="ECO:0000256" key="6">
    <source>
        <dbReference type="ARBA" id="ARBA00023004"/>
    </source>
</evidence>
<dbReference type="Pfam" id="PF00268">
    <property type="entry name" value="Ribonuc_red_sm"/>
    <property type="match status" value="1"/>
</dbReference>
<gene>
    <name evidence="8" type="ORF">FB45DRAFT_409766</name>
</gene>
<accession>A0AAD7C453</accession>
<evidence type="ECO:0000256" key="1">
    <source>
        <dbReference type="ARBA" id="ARBA00001962"/>
    </source>
</evidence>
<dbReference type="Gene3D" id="1.10.620.20">
    <property type="entry name" value="Ribonucleotide Reductase, subunit A"/>
    <property type="match status" value="1"/>
</dbReference>
<organism evidence="8 9">
    <name type="scientific">Roridomyces roridus</name>
    <dbReference type="NCBI Taxonomy" id="1738132"/>
    <lineage>
        <taxon>Eukaryota</taxon>
        <taxon>Fungi</taxon>
        <taxon>Dikarya</taxon>
        <taxon>Basidiomycota</taxon>
        <taxon>Agaricomycotina</taxon>
        <taxon>Agaricomycetes</taxon>
        <taxon>Agaricomycetidae</taxon>
        <taxon>Agaricales</taxon>
        <taxon>Marasmiineae</taxon>
        <taxon>Mycenaceae</taxon>
        <taxon>Roridomyces</taxon>
    </lineage>
</organism>
<keyword evidence="4" id="KW-0479">Metal-binding</keyword>